<dbReference type="InterPro" id="IPR038479">
    <property type="entry name" value="Transthyretin-like_sf"/>
</dbReference>
<keyword evidence="4 5" id="KW-0732">Signal</keyword>
<evidence type="ECO:0000256" key="2">
    <source>
        <dbReference type="ARBA" id="ARBA00010112"/>
    </source>
</evidence>
<evidence type="ECO:0000313" key="6">
    <source>
        <dbReference type="EMBL" id="CAA92798.3"/>
    </source>
</evidence>
<dbReference type="InterPro" id="IPR001534">
    <property type="entry name" value="Transthyretin-like"/>
</dbReference>
<evidence type="ECO:0000256" key="5">
    <source>
        <dbReference type="SAM" id="SignalP"/>
    </source>
</evidence>
<dbReference type="AGR" id="WB:WBGene00007888"/>
<keyword evidence="7" id="KW-1185">Reference proteome</keyword>
<dbReference type="SMR" id="O17635"/>
<dbReference type="OrthoDB" id="5819003at2759"/>
<dbReference type="GO" id="GO:0005576">
    <property type="term" value="C:extracellular region"/>
    <property type="evidence" value="ECO:0007669"/>
    <property type="project" value="UniProtKB-SubCell"/>
</dbReference>
<evidence type="ECO:0000256" key="1">
    <source>
        <dbReference type="ARBA" id="ARBA00004613"/>
    </source>
</evidence>
<feature type="chain" id="PRO_5004157462" evidence="5">
    <location>
        <begin position="22"/>
        <end position="160"/>
    </location>
</feature>
<dbReference type="CTD" id="183147"/>
<dbReference type="Gene3D" id="2.60.40.3330">
    <property type="match status" value="1"/>
</dbReference>
<feature type="signal peptide" evidence="5">
    <location>
        <begin position="1"/>
        <end position="21"/>
    </location>
</feature>
<dbReference type="AlphaFoldDB" id="O17635"/>
<dbReference type="WormBase" id="C33A12.15">
    <property type="protein sequence ID" value="CE49759"/>
    <property type="gene ID" value="WBGene00007888"/>
    <property type="gene designation" value="ttr-9"/>
</dbReference>
<dbReference type="EMBL" id="BX284604">
    <property type="protein sequence ID" value="CAA92798.3"/>
    <property type="molecule type" value="Genomic_DNA"/>
</dbReference>
<dbReference type="PANTHER" id="PTHR21700:SF42">
    <property type="entry name" value="TRANSTHYRETIN-RELATED FAMILY DOMAIN-RELATED"/>
    <property type="match status" value="1"/>
</dbReference>
<dbReference type="InParanoid" id="O17635"/>
<dbReference type="Proteomes" id="UP000001940">
    <property type="component" value="Chromosome IV"/>
</dbReference>
<comment type="similarity">
    <text evidence="2">Belongs to the nematode transthyretin-like family.</text>
</comment>
<dbReference type="Pfam" id="PF01060">
    <property type="entry name" value="TTR-52"/>
    <property type="match status" value="1"/>
</dbReference>
<dbReference type="PANTHER" id="PTHR21700">
    <property type="entry name" value="TRANSTHYRETIN-LIKE FAMILY PROTEIN-RELATED"/>
    <property type="match status" value="1"/>
</dbReference>
<gene>
    <name evidence="6 8" type="primary">ttr-9</name>
    <name evidence="8" type="ORF">C33A12.15</name>
    <name evidence="6" type="ORF">CELE_C33A12.15</name>
</gene>
<dbReference type="UCSC" id="C33A12.15">
    <property type="organism name" value="c. elegans"/>
</dbReference>
<dbReference type="OMA" id="ECRENHE"/>
<reference evidence="6 7" key="1">
    <citation type="journal article" date="1998" name="Science">
        <title>Genome sequence of the nematode C. elegans: a platform for investigating biology.</title>
        <authorList>
            <consortium name="The C. elegans sequencing consortium"/>
            <person name="Sulson J.E."/>
            <person name="Waterston R."/>
        </authorList>
    </citation>
    <scope>NUCLEOTIDE SEQUENCE [LARGE SCALE GENOMIC DNA]</scope>
    <source>
        <strain evidence="6 7">Bristol N2</strain>
    </source>
</reference>
<dbReference type="GO" id="GO:0009986">
    <property type="term" value="C:cell surface"/>
    <property type="evidence" value="ECO:0007669"/>
    <property type="project" value="InterPro"/>
</dbReference>
<comment type="subcellular location">
    <subcellularLocation>
        <location evidence="1">Secreted</location>
    </subcellularLocation>
</comment>
<proteinExistence type="inferred from homology"/>
<dbReference type="FunCoup" id="O17635">
    <property type="interactions" value="252"/>
</dbReference>
<dbReference type="RefSeq" id="NP_501683.3">
    <property type="nucleotide sequence ID" value="NM_069282.5"/>
</dbReference>
<dbReference type="HOGENOM" id="CLU_121109_2_0_1"/>
<dbReference type="PaxDb" id="6239-C33A12.15"/>
<dbReference type="PIR" id="T19668">
    <property type="entry name" value="T19668"/>
</dbReference>
<evidence type="ECO:0000256" key="4">
    <source>
        <dbReference type="ARBA" id="ARBA00022729"/>
    </source>
</evidence>
<name>O17635_CAEEL</name>
<dbReference type="KEGG" id="cel:CELE_C33A12.15"/>
<evidence type="ECO:0000313" key="7">
    <source>
        <dbReference type="Proteomes" id="UP000001940"/>
    </source>
</evidence>
<dbReference type="eggNOG" id="ENOG502R8IG">
    <property type="taxonomic scope" value="Eukaryota"/>
</dbReference>
<dbReference type="STRING" id="6239.C33A12.15.1"/>
<sequence>MQQLTLFISILSLFIPIFVSAGDGAFHVRGKLLCNGKPYENAEIELYEKNIIGKDTHLVTTNTTSLGFFSMKAAVSEWIGFSPNPYIHFANFCDPSNTIRSMQCAKTIKIFIPQEFVSDGHIPKMIFNIGDVELTKIETEKYGLEKFVYSIFSQKQCRDI</sequence>
<dbReference type="Bgee" id="WBGene00007888">
    <property type="expression patterns" value="Expressed in pharyngeal muscle cell (C elegans) and 2 other cell types or tissues"/>
</dbReference>
<dbReference type="PeptideAtlas" id="O17635"/>
<keyword evidence="3" id="KW-0964">Secreted</keyword>
<evidence type="ECO:0000313" key="8">
    <source>
        <dbReference type="WormBase" id="C33A12.15"/>
    </source>
</evidence>
<organism evidence="6 7">
    <name type="scientific">Caenorhabditis elegans</name>
    <dbReference type="NCBI Taxonomy" id="6239"/>
    <lineage>
        <taxon>Eukaryota</taxon>
        <taxon>Metazoa</taxon>
        <taxon>Ecdysozoa</taxon>
        <taxon>Nematoda</taxon>
        <taxon>Chromadorea</taxon>
        <taxon>Rhabditida</taxon>
        <taxon>Rhabditina</taxon>
        <taxon>Rhabditomorpha</taxon>
        <taxon>Rhabditoidea</taxon>
        <taxon>Rhabditidae</taxon>
        <taxon>Peloderinae</taxon>
        <taxon>Caenorhabditis</taxon>
    </lineage>
</organism>
<accession>O17635</accession>
<dbReference type="GeneID" id="183147"/>
<protein>
    <submittedName>
        <fullName evidence="6">TransThyretin-Related family domain</fullName>
    </submittedName>
</protein>
<evidence type="ECO:0000256" key="3">
    <source>
        <dbReference type="ARBA" id="ARBA00022525"/>
    </source>
</evidence>